<gene>
    <name evidence="2" type="ORF">PaecuDRAFT_3142</name>
</gene>
<feature type="transmembrane region" description="Helical" evidence="1">
    <location>
        <begin position="53"/>
        <end position="73"/>
    </location>
</feature>
<feature type="transmembrane region" description="Helical" evidence="1">
    <location>
        <begin position="85"/>
        <end position="106"/>
    </location>
</feature>
<sequence length="136" mass="16029">MFQKLSWPTTNGEKKAISKTKKLRERYNVWDDDELWALKSYYKSSMEKLKQPALFAVWVTAFLGWITLVVALINNFYSRNIQANANAYLVFTFGLTTLLAILLFYISYYYRSTKSKLENYQLIVEIIDKILETRKG</sequence>
<dbReference type="Proteomes" id="UP000005387">
    <property type="component" value="Unassembled WGS sequence"/>
</dbReference>
<name>E0IBV3_9BACL</name>
<keyword evidence="1" id="KW-0812">Transmembrane</keyword>
<protein>
    <submittedName>
        <fullName evidence="2">Uncharacterized protein</fullName>
    </submittedName>
</protein>
<dbReference type="RefSeq" id="WP_006039130.1">
    <property type="nucleotide sequence ID" value="NZ_AEDD01000008.1"/>
</dbReference>
<proteinExistence type="predicted"/>
<keyword evidence="3" id="KW-1185">Reference proteome</keyword>
<keyword evidence="1" id="KW-1133">Transmembrane helix</keyword>
<evidence type="ECO:0000313" key="3">
    <source>
        <dbReference type="Proteomes" id="UP000005387"/>
    </source>
</evidence>
<reference evidence="2 3" key="1">
    <citation type="submission" date="2010-07" db="EMBL/GenBank/DDBJ databases">
        <title>The draft genome of Paenibacillus curdlanolyticus YK9.</title>
        <authorList>
            <consortium name="US DOE Joint Genome Institute (JGI-PGF)"/>
            <person name="Lucas S."/>
            <person name="Copeland A."/>
            <person name="Lapidus A."/>
            <person name="Cheng J.-F."/>
            <person name="Bruce D."/>
            <person name="Goodwin L."/>
            <person name="Pitluck S."/>
            <person name="Land M.L."/>
            <person name="Hauser L."/>
            <person name="Chang Y.-J."/>
            <person name="Jeffries C."/>
            <person name="Anderson I.J."/>
            <person name="Johnson E."/>
            <person name="Loganathan U."/>
            <person name="Mulhopadhyay B."/>
            <person name="Kyrpides N."/>
            <person name="Woyke T.J."/>
        </authorList>
    </citation>
    <scope>NUCLEOTIDE SEQUENCE [LARGE SCALE GENOMIC DNA]</scope>
    <source>
        <strain evidence="2 3">YK9</strain>
    </source>
</reference>
<evidence type="ECO:0000256" key="1">
    <source>
        <dbReference type="SAM" id="Phobius"/>
    </source>
</evidence>
<evidence type="ECO:0000313" key="2">
    <source>
        <dbReference type="EMBL" id="EFM10183.1"/>
    </source>
</evidence>
<dbReference type="AlphaFoldDB" id="E0IBV3"/>
<accession>E0IBV3</accession>
<dbReference type="EMBL" id="AEDD01000008">
    <property type="protein sequence ID" value="EFM10183.1"/>
    <property type="molecule type" value="Genomic_DNA"/>
</dbReference>
<organism evidence="2 3">
    <name type="scientific">Paenibacillus curdlanolyticus YK9</name>
    <dbReference type="NCBI Taxonomy" id="717606"/>
    <lineage>
        <taxon>Bacteria</taxon>
        <taxon>Bacillati</taxon>
        <taxon>Bacillota</taxon>
        <taxon>Bacilli</taxon>
        <taxon>Bacillales</taxon>
        <taxon>Paenibacillaceae</taxon>
        <taxon>Paenibacillus</taxon>
    </lineage>
</organism>
<keyword evidence="1" id="KW-0472">Membrane</keyword>